<dbReference type="Gene3D" id="3.30.70.270">
    <property type="match status" value="1"/>
</dbReference>
<dbReference type="GO" id="GO:0005634">
    <property type="term" value="C:nucleus"/>
    <property type="evidence" value="ECO:0007669"/>
    <property type="project" value="TreeGrafter"/>
</dbReference>
<evidence type="ECO:0000313" key="3">
    <source>
        <dbReference type="Proteomes" id="UP000011185"/>
    </source>
</evidence>
<dbReference type="InterPro" id="IPR043128">
    <property type="entry name" value="Rev_trsase/Diguanyl_cyclase"/>
</dbReference>
<dbReference type="InterPro" id="IPR001126">
    <property type="entry name" value="UmuC"/>
</dbReference>
<keyword evidence="3" id="KW-1185">Reference proteome</keyword>
<reference evidence="2 3" key="1">
    <citation type="journal article" date="2012" name="PLoS Pathog.">
        <title>The genome of the obligate intracellular parasite Trachipleistophora hominis: new insights into microsporidian genome dynamics and reductive evolution.</title>
        <authorList>
            <person name="Heinz E."/>
            <person name="Williams T.A."/>
            <person name="Nakjang S."/>
            <person name="Noel C.J."/>
            <person name="Swan D.C."/>
            <person name="Goldberg A.V."/>
            <person name="Harris S.R."/>
            <person name="Weinmaier T."/>
            <person name="Markert S."/>
            <person name="Becher D."/>
            <person name="Bernhardt J."/>
            <person name="Dagan T."/>
            <person name="Hacker C."/>
            <person name="Lucocq J.M."/>
            <person name="Schweder T."/>
            <person name="Rattei T."/>
            <person name="Hall N."/>
            <person name="Hirt R.P."/>
            <person name="Embley T.M."/>
        </authorList>
    </citation>
    <scope>NUCLEOTIDE SEQUENCE [LARGE SCALE GENOMIC DNA]</scope>
</reference>
<dbReference type="InterPro" id="IPR043502">
    <property type="entry name" value="DNA/RNA_pol_sf"/>
</dbReference>
<gene>
    <name evidence="2" type="ORF">THOM_1739</name>
</gene>
<name>L7JX82_TRAHO</name>
<feature type="domain" description="UmuC" evidence="1">
    <location>
        <begin position="97"/>
        <end position="191"/>
    </location>
</feature>
<evidence type="ECO:0000259" key="1">
    <source>
        <dbReference type="PROSITE" id="PS50173"/>
    </source>
</evidence>
<dbReference type="GO" id="GO:0003887">
    <property type="term" value="F:DNA-directed DNA polymerase activity"/>
    <property type="evidence" value="ECO:0007669"/>
    <property type="project" value="TreeGrafter"/>
</dbReference>
<dbReference type="GO" id="GO:0006281">
    <property type="term" value="P:DNA repair"/>
    <property type="evidence" value="ECO:0007669"/>
    <property type="project" value="InterPro"/>
</dbReference>
<organism evidence="2 3">
    <name type="scientific">Trachipleistophora hominis</name>
    <name type="common">Microsporidian parasite</name>
    <dbReference type="NCBI Taxonomy" id="72359"/>
    <lineage>
        <taxon>Eukaryota</taxon>
        <taxon>Fungi</taxon>
        <taxon>Fungi incertae sedis</taxon>
        <taxon>Microsporidia</taxon>
        <taxon>Pleistophoridae</taxon>
        <taxon>Trachipleistophora</taxon>
    </lineage>
</organism>
<evidence type="ECO:0000313" key="2">
    <source>
        <dbReference type="EMBL" id="ELQ75352.1"/>
    </source>
</evidence>
<accession>L7JX82</accession>
<feature type="non-terminal residue" evidence="2">
    <location>
        <position position="441"/>
    </location>
</feature>
<dbReference type="Proteomes" id="UP000011185">
    <property type="component" value="Unassembled WGS sequence"/>
</dbReference>
<dbReference type="VEuPathDB" id="MicrosporidiaDB:THOM_1739"/>
<dbReference type="Pfam" id="PF00817">
    <property type="entry name" value="IMS"/>
    <property type="match status" value="1"/>
</dbReference>
<dbReference type="PANTHER" id="PTHR11076:SF33">
    <property type="entry name" value="DNA POLYMERASE KAPPA"/>
    <property type="match status" value="1"/>
</dbReference>
<dbReference type="SUPFAM" id="SSF56672">
    <property type="entry name" value="DNA/RNA polymerases"/>
    <property type="match status" value="1"/>
</dbReference>
<dbReference type="InterPro" id="IPR050116">
    <property type="entry name" value="DNA_polymerase-Y"/>
</dbReference>
<sequence length="441" mass="50770">MVNNLIDREEDFINKISGSQLIAGNIVYYDEENAFDTKKEERIEMTRTRARAIKEKIAQFTDNELRYAYKMVQIEKERLIRAWPALFDSDYMLNNVFIYIDIDAFYASVEMIVNPVSGPLAVGSMSMLAAVNYDARKYGIRSGMPGYQGRTLCPSLVIRKCNFELYNIFSERVMGMLAKFDENIEIYGLDECSLVMDEEKMRKGYMYFCEWDRGCECLLNDGLDDFSCNTRTTDSFDSHQNSTENGEKPIGLQEKDAKKMQIKPNETYNDGKKHIDLVSTAATKIEEDVIATKTENEMMNPQNEFFFDTCSQTTKCTREELFSLGNENKIFIKDYNVEDKSYGVKRSLLDRKSALPKINESPGSLLDISVATDATNHLTYENSSHFQICAEHKKKYKIFHSPLRTLNGLSMLFVLILKNTSGLPLVQEYQYAEVYPSYAQR</sequence>
<dbReference type="STRING" id="72359.L7JX82"/>
<proteinExistence type="predicted"/>
<dbReference type="GO" id="GO:0042276">
    <property type="term" value="P:error-prone translesion synthesis"/>
    <property type="evidence" value="ECO:0007669"/>
    <property type="project" value="TreeGrafter"/>
</dbReference>
<dbReference type="Gene3D" id="3.40.1170.60">
    <property type="match status" value="1"/>
</dbReference>
<protein>
    <submittedName>
        <fullName evidence="2">Putative DNA damage inducible protein</fullName>
    </submittedName>
</protein>
<dbReference type="AlphaFoldDB" id="L7JX82"/>
<dbReference type="EMBL" id="JH993971">
    <property type="protein sequence ID" value="ELQ75352.1"/>
    <property type="molecule type" value="Genomic_DNA"/>
</dbReference>
<dbReference type="PANTHER" id="PTHR11076">
    <property type="entry name" value="DNA REPAIR POLYMERASE UMUC / TRANSFERASE FAMILY MEMBER"/>
    <property type="match status" value="1"/>
</dbReference>
<dbReference type="OrthoDB" id="1747274at2759"/>
<dbReference type="HOGENOM" id="CLU_621408_0_0_1"/>
<dbReference type="PROSITE" id="PS50173">
    <property type="entry name" value="UMUC"/>
    <property type="match status" value="1"/>
</dbReference>
<dbReference type="InParanoid" id="L7JX82"/>